<name>A0A0D3CIY6_BRAOL</name>
<dbReference type="Proteomes" id="UP000032141">
    <property type="component" value="Chromosome C5"/>
</dbReference>
<comment type="subcellular location">
    <subcellularLocation>
        <location evidence="1">Plastid</location>
        <location evidence="1">Chloroplast</location>
    </subcellularLocation>
</comment>
<dbReference type="NCBIfam" id="TIGR01640">
    <property type="entry name" value="F_box_assoc_1"/>
    <property type="match status" value="1"/>
</dbReference>
<dbReference type="Pfam" id="PF07734">
    <property type="entry name" value="FBA_1"/>
    <property type="match status" value="1"/>
</dbReference>
<dbReference type="SMART" id="SM00256">
    <property type="entry name" value="FBOX"/>
    <property type="match status" value="1"/>
</dbReference>
<proteinExistence type="predicted"/>
<evidence type="ECO:0000256" key="6">
    <source>
        <dbReference type="ARBA" id="ARBA00022884"/>
    </source>
</evidence>
<dbReference type="GO" id="GO:1990904">
    <property type="term" value="C:ribonucleoprotein complex"/>
    <property type="evidence" value="ECO:0007669"/>
    <property type="project" value="UniProtKB-KW"/>
</dbReference>
<keyword evidence="7" id="KW-0809">Transit peptide</keyword>
<dbReference type="EnsemblPlants" id="Bo5g118820.1">
    <property type="protein sequence ID" value="Bo5g118820.1"/>
    <property type="gene ID" value="Bo5g118820"/>
</dbReference>
<protein>
    <recommendedName>
        <fullName evidence="15">F-box domain-containing protein</fullName>
    </recommendedName>
</protein>
<keyword evidence="8" id="KW-0508">mRNA splicing</keyword>
<evidence type="ECO:0000256" key="5">
    <source>
        <dbReference type="ARBA" id="ARBA00022737"/>
    </source>
</evidence>
<dbReference type="GO" id="GO:0003729">
    <property type="term" value="F:mRNA binding"/>
    <property type="evidence" value="ECO:0007669"/>
    <property type="project" value="InterPro"/>
</dbReference>
<keyword evidence="3" id="KW-0934">Plastid</keyword>
<keyword evidence="2" id="KW-0150">Chloroplast</keyword>
<dbReference type="InterPro" id="IPR001810">
    <property type="entry name" value="F-box_dom"/>
</dbReference>
<dbReference type="Gene3D" id="3.30.110.60">
    <property type="entry name" value="YhbY-like"/>
    <property type="match status" value="1"/>
</dbReference>
<evidence type="ECO:0000313" key="14">
    <source>
        <dbReference type="Proteomes" id="UP000032141"/>
    </source>
</evidence>
<evidence type="ECO:0008006" key="15">
    <source>
        <dbReference type="Google" id="ProtNLM"/>
    </source>
</evidence>
<feature type="domain" description="CRM" evidence="12">
    <location>
        <begin position="52"/>
        <end position="150"/>
    </location>
</feature>
<dbReference type="HOGENOM" id="CLU_027176_4_2_1"/>
<dbReference type="PROSITE" id="PS50181">
    <property type="entry name" value="FBOX"/>
    <property type="match status" value="1"/>
</dbReference>
<dbReference type="InterPro" id="IPR006527">
    <property type="entry name" value="F-box-assoc_dom_typ1"/>
</dbReference>
<dbReference type="InterPro" id="IPR017451">
    <property type="entry name" value="F-box-assoc_interact_dom"/>
</dbReference>
<dbReference type="SMART" id="SM01103">
    <property type="entry name" value="CRS1_YhbY"/>
    <property type="match status" value="1"/>
</dbReference>
<dbReference type="Pfam" id="PF00646">
    <property type="entry name" value="F-box"/>
    <property type="match status" value="1"/>
</dbReference>
<reference evidence="13" key="2">
    <citation type="submission" date="2015-03" db="UniProtKB">
        <authorList>
            <consortium name="EnsemblPlants"/>
        </authorList>
    </citation>
    <scope>IDENTIFICATION</scope>
</reference>
<dbReference type="InterPro" id="IPR011047">
    <property type="entry name" value="Quinoprotein_ADH-like_sf"/>
</dbReference>
<dbReference type="InterPro" id="IPR001890">
    <property type="entry name" value="RNA-binding_CRM"/>
</dbReference>
<dbReference type="OMA" id="YRHYGCH"/>
<reference evidence="13 14" key="1">
    <citation type="journal article" date="2014" name="Genome Biol.">
        <title>Transcriptome and methylome profiling reveals relics of genome dominance in the mesopolyploid Brassica oleracea.</title>
        <authorList>
            <person name="Parkin I.A."/>
            <person name="Koh C."/>
            <person name="Tang H."/>
            <person name="Robinson S.J."/>
            <person name="Kagale S."/>
            <person name="Clarke W.E."/>
            <person name="Town C.D."/>
            <person name="Nixon J."/>
            <person name="Krishnakumar V."/>
            <person name="Bidwell S.L."/>
            <person name="Denoeud F."/>
            <person name="Belcram H."/>
            <person name="Links M.G."/>
            <person name="Just J."/>
            <person name="Clarke C."/>
            <person name="Bender T."/>
            <person name="Huebert T."/>
            <person name="Mason A.S."/>
            <person name="Pires J.C."/>
            <person name="Barker G."/>
            <person name="Moore J."/>
            <person name="Walley P.G."/>
            <person name="Manoli S."/>
            <person name="Batley J."/>
            <person name="Edwards D."/>
            <person name="Nelson M.N."/>
            <person name="Wang X."/>
            <person name="Paterson A.H."/>
            <person name="King G."/>
            <person name="Bancroft I."/>
            <person name="Chalhoub B."/>
            <person name="Sharpe A.G."/>
        </authorList>
    </citation>
    <scope>NUCLEOTIDE SEQUENCE</scope>
    <source>
        <strain evidence="13 14">cv. TO1000</strain>
    </source>
</reference>
<dbReference type="InterPro" id="IPR045278">
    <property type="entry name" value="CRS1/CFM2/CFM3"/>
</dbReference>
<evidence type="ECO:0000256" key="9">
    <source>
        <dbReference type="ARBA" id="ARBA00023274"/>
    </source>
</evidence>
<dbReference type="PANTHER" id="PTHR31846:SF4">
    <property type="entry name" value="CRS1 _ YHBY (CRM) DOMAIN-CONTAINING PROTEIN"/>
    <property type="match status" value="1"/>
</dbReference>
<evidence type="ECO:0000256" key="4">
    <source>
        <dbReference type="ARBA" id="ARBA00022664"/>
    </source>
</evidence>
<dbReference type="eggNOG" id="KOG1990">
    <property type="taxonomic scope" value="Eukaryota"/>
</dbReference>
<keyword evidence="9" id="KW-0687">Ribonucleoprotein</keyword>
<dbReference type="PROSITE" id="PS51295">
    <property type="entry name" value="CRM"/>
    <property type="match status" value="1"/>
</dbReference>
<accession>A0A0D3CIY6</accession>
<dbReference type="GO" id="GO:0000373">
    <property type="term" value="P:Group II intron splicing"/>
    <property type="evidence" value="ECO:0007669"/>
    <property type="project" value="UniProtKB-ARBA"/>
</dbReference>
<dbReference type="GO" id="GO:0006397">
    <property type="term" value="P:mRNA processing"/>
    <property type="evidence" value="ECO:0007669"/>
    <property type="project" value="UniProtKB-KW"/>
</dbReference>
<keyword evidence="6 10" id="KW-0694">RNA-binding</keyword>
<keyword evidence="5" id="KW-0677">Repeat</keyword>
<dbReference type="InterPro" id="IPR036047">
    <property type="entry name" value="F-box-like_dom_sf"/>
</dbReference>
<evidence type="ECO:0000256" key="2">
    <source>
        <dbReference type="ARBA" id="ARBA00022528"/>
    </source>
</evidence>
<evidence type="ECO:0000256" key="7">
    <source>
        <dbReference type="ARBA" id="ARBA00022946"/>
    </source>
</evidence>
<dbReference type="CDD" id="cd22157">
    <property type="entry name" value="F-box_AtFBW1-like"/>
    <property type="match status" value="1"/>
</dbReference>
<organism evidence="13 14">
    <name type="scientific">Brassica oleracea var. oleracea</name>
    <dbReference type="NCBI Taxonomy" id="109376"/>
    <lineage>
        <taxon>Eukaryota</taxon>
        <taxon>Viridiplantae</taxon>
        <taxon>Streptophyta</taxon>
        <taxon>Embryophyta</taxon>
        <taxon>Tracheophyta</taxon>
        <taxon>Spermatophyta</taxon>
        <taxon>Magnoliopsida</taxon>
        <taxon>eudicotyledons</taxon>
        <taxon>Gunneridae</taxon>
        <taxon>Pentapetalae</taxon>
        <taxon>rosids</taxon>
        <taxon>malvids</taxon>
        <taxon>Brassicales</taxon>
        <taxon>Brassicaceae</taxon>
        <taxon>Brassiceae</taxon>
        <taxon>Brassica</taxon>
    </lineage>
</organism>
<dbReference type="Gramene" id="Bo5g118820.1">
    <property type="protein sequence ID" value="Bo5g118820.1"/>
    <property type="gene ID" value="Bo5g118820"/>
</dbReference>
<evidence type="ECO:0000313" key="13">
    <source>
        <dbReference type="EnsemblPlants" id="Bo5g118820.1"/>
    </source>
</evidence>
<feature type="domain" description="F-box" evidence="11">
    <location>
        <begin position="126"/>
        <end position="173"/>
    </location>
</feature>
<evidence type="ECO:0000256" key="3">
    <source>
        <dbReference type="ARBA" id="ARBA00022640"/>
    </source>
</evidence>
<evidence type="ECO:0000259" key="11">
    <source>
        <dbReference type="PROSITE" id="PS50181"/>
    </source>
</evidence>
<dbReference type="PANTHER" id="PTHR31846">
    <property type="entry name" value="CRS1 / YHBY (CRM) DOMAIN-CONTAINING PROTEIN"/>
    <property type="match status" value="1"/>
</dbReference>
<dbReference type="Pfam" id="PF01985">
    <property type="entry name" value="CRS1_YhbY"/>
    <property type="match status" value="1"/>
</dbReference>
<keyword evidence="4" id="KW-0507">mRNA processing</keyword>
<evidence type="ECO:0000256" key="1">
    <source>
        <dbReference type="ARBA" id="ARBA00004229"/>
    </source>
</evidence>
<dbReference type="InterPro" id="IPR035920">
    <property type="entry name" value="YhbY-like_sf"/>
</dbReference>
<dbReference type="SUPFAM" id="SSF81383">
    <property type="entry name" value="F-box domain"/>
    <property type="match status" value="1"/>
</dbReference>
<dbReference type="AlphaFoldDB" id="A0A0D3CIY6"/>
<dbReference type="GO" id="GO:0009507">
    <property type="term" value="C:chloroplast"/>
    <property type="evidence" value="ECO:0007669"/>
    <property type="project" value="UniProtKB-SubCell"/>
</dbReference>
<sequence>MIEEASRVPSARVVKPIQHKLNLAQSKFNRAEKLLSKIETSMIPNGPDYDQDVISEEERIMFRKVGLKMKSYLPFGIRGVFDGVIESMHLHWKHRELVKLISKQKSLAFVEDTARLLEYDSGGDRKKRYFEIPNDVMEEIVMRLPVRSIMRFQAVSKHWESMIKTRDFGARHMAHQRSKDPKLMLVSYGLSHIRFEQRDLETTSLEESLRLKTEKIEGAAMAISECCDGLVCYYRLTQAVEVVNPATETSLVSLPLAKFQQLHKDHPDRDMEQEIEAITDEDDGPDLVPFIFFTRFGFGKDSLTGRYKIVWLYNIYPATLNKKKKTRCEVFDLEERRWRFVTTRPLDHHQILSYQRPSFANGSLYWLTGDEQGYPSTQTKLIVFDIHTEMFQVTSTPPFISPDASGDKIGLCNLDGRLCISELKGDCTQEFWWRRPSFANGSLYWLTGDEQGYPSTQTKLIVFDIHTEMFQVTSTPPFISPDASGDKIGLCNLDGRLCISELKGDCTQEFWWRVEECDKWERIFSVNLISTSSWFGGIASQPLTPLAISRDNNKVVLSLTYHENLVDFDLDPDSTVYHLYYYGYYGFAVPYFPSLSLVDF</sequence>
<keyword evidence="14" id="KW-1185">Reference proteome</keyword>
<evidence type="ECO:0000259" key="12">
    <source>
        <dbReference type="PROSITE" id="PS51295"/>
    </source>
</evidence>
<dbReference type="SUPFAM" id="SSF75471">
    <property type="entry name" value="YhbY-like"/>
    <property type="match status" value="1"/>
</dbReference>
<evidence type="ECO:0000256" key="8">
    <source>
        <dbReference type="ARBA" id="ARBA00023187"/>
    </source>
</evidence>
<dbReference type="STRING" id="109376.A0A0D3CIY6"/>
<dbReference type="SUPFAM" id="SSF50998">
    <property type="entry name" value="Quinoprotein alcohol dehydrogenase-like"/>
    <property type="match status" value="1"/>
</dbReference>
<evidence type="ECO:0000256" key="10">
    <source>
        <dbReference type="PROSITE-ProRule" id="PRU00626"/>
    </source>
</evidence>